<dbReference type="GO" id="GO:0062054">
    <property type="term" value="F:fluoride channel activity"/>
    <property type="evidence" value="ECO:0007669"/>
    <property type="project" value="UniProtKB-UniRule"/>
</dbReference>
<dbReference type="OrthoDB" id="5148600at2"/>
<dbReference type="AlphaFoldDB" id="A0A173LYJ2"/>
<dbReference type="KEGG" id="amin:AUMI_114930"/>
<keyword evidence="10" id="KW-0479">Metal-binding</keyword>
<evidence type="ECO:0000256" key="4">
    <source>
        <dbReference type="ARBA" id="ARBA00022989"/>
    </source>
</evidence>
<dbReference type="GeneID" id="80452687"/>
<comment type="catalytic activity">
    <reaction evidence="8">
        <text>fluoride(in) = fluoride(out)</text>
        <dbReference type="Rhea" id="RHEA:76159"/>
        <dbReference type="ChEBI" id="CHEBI:17051"/>
    </reaction>
    <physiologicalReaction direction="left-to-right" evidence="8">
        <dbReference type="Rhea" id="RHEA:76160"/>
    </physiologicalReaction>
</comment>
<keyword evidence="10" id="KW-0406">Ion transport</keyword>
<keyword evidence="4 10" id="KW-1133">Transmembrane helix</keyword>
<keyword evidence="10" id="KW-0813">Transport</keyword>
<evidence type="ECO:0000256" key="8">
    <source>
        <dbReference type="ARBA" id="ARBA00035585"/>
    </source>
</evidence>
<evidence type="ECO:0000256" key="1">
    <source>
        <dbReference type="ARBA" id="ARBA00004651"/>
    </source>
</evidence>
<evidence type="ECO:0000313" key="11">
    <source>
        <dbReference type="EMBL" id="BAV00036.1"/>
    </source>
</evidence>
<dbReference type="PANTHER" id="PTHR28259">
    <property type="entry name" value="FLUORIDE EXPORT PROTEIN 1-RELATED"/>
    <property type="match status" value="1"/>
</dbReference>
<feature type="transmembrane region" description="Helical" evidence="10">
    <location>
        <begin position="38"/>
        <end position="58"/>
    </location>
</feature>
<comment type="similarity">
    <text evidence="7 10">Belongs to the fluoride channel Fluc/FEX (TC 1.A.43) family.</text>
</comment>
<dbReference type="Pfam" id="PF02537">
    <property type="entry name" value="CRCB"/>
    <property type="match status" value="1"/>
</dbReference>
<organism evidence="11 12">
    <name type="scientific">Aurantimicrobium minutum</name>
    <dbReference type="NCBI Taxonomy" id="708131"/>
    <lineage>
        <taxon>Bacteria</taxon>
        <taxon>Bacillati</taxon>
        <taxon>Actinomycetota</taxon>
        <taxon>Actinomycetes</taxon>
        <taxon>Micrococcales</taxon>
        <taxon>Microbacteriaceae</taxon>
        <taxon>Aurantimicrobium</taxon>
    </lineage>
</organism>
<feature type="binding site" evidence="10">
    <location>
        <position position="78"/>
    </location>
    <ligand>
        <name>Na(+)</name>
        <dbReference type="ChEBI" id="CHEBI:29101"/>
        <note>structural</note>
    </ligand>
</feature>
<reference evidence="11 12" key="1">
    <citation type="journal article" date="2016" name="Genome Announc.">
        <title>Complete Genome Sequence of Aurantimicrobium minutum Type Strain KNCT, a Planktonic Ultramicrobacterium Isolated from River Water.</title>
        <authorList>
            <person name="Nakai R."/>
            <person name="Fujisawa T."/>
            <person name="Nakamura Y."/>
            <person name="Nishide H."/>
            <person name="Uchiyama I."/>
            <person name="Baba T."/>
            <person name="Toyoda A."/>
            <person name="Fujiyama A."/>
            <person name="Naganuma T."/>
            <person name="Niki H."/>
        </authorList>
    </citation>
    <scope>NUCLEOTIDE SEQUENCE [LARGE SCALE GENOMIC DNA]</scope>
    <source>
        <strain evidence="11 12">KNC</strain>
    </source>
</reference>
<dbReference type="GO" id="GO:0005886">
    <property type="term" value="C:plasma membrane"/>
    <property type="evidence" value="ECO:0007669"/>
    <property type="project" value="UniProtKB-SubCell"/>
</dbReference>
<dbReference type="HAMAP" id="MF_00454">
    <property type="entry name" value="FluC"/>
    <property type="match status" value="1"/>
</dbReference>
<feature type="binding site" evidence="10">
    <location>
        <position position="75"/>
    </location>
    <ligand>
        <name>Na(+)</name>
        <dbReference type="ChEBI" id="CHEBI:29101"/>
        <note>structural</note>
    </ligand>
</feature>
<dbReference type="EMBL" id="AP017457">
    <property type="protein sequence ID" value="BAV00036.1"/>
    <property type="molecule type" value="Genomic_DNA"/>
</dbReference>
<keyword evidence="2 10" id="KW-1003">Cell membrane</keyword>
<dbReference type="GO" id="GO:0140114">
    <property type="term" value="P:cellular detoxification of fluoride"/>
    <property type="evidence" value="ECO:0007669"/>
    <property type="project" value="UniProtKB-UniRule"/>
</dbReference>
<comment type="subcellular location">
    <subcellularLocation>
        <location evidence="1 10">Cell membrane</location>
        <topology evidence="1 10">Multi-pass membrane protein</topology>
    </subcellularLocation>
</comment>
<name>A0A173LYJ2_9MICO</name>
<dbReference type="PANTHER" id="PTHR28259:SF1">
    <property type="entry name" value="FLUORIDE EXPORT PROTEIN 1-RELATED"/>
    <property type="match status" value="1"/>
</dbReference>
<keyword evidence="3 10" id="KW-0812">Transmembrane</keyword>
<dbReference type="InterPro" id="IPR003691">
    <property type="entry name" value="FluC"/>
</dbReference>
<evidence type="ECO:0000256" key="9">
    <source>
        <dbReference type="ARBA" id="ARBA00049940"/>
    </source>
</evidence>
<dbReference type="RefSeq" id="WP_096383147.1">
    <property type="nucleotide sequence ID" value="NZ_AP017457.1"/>
</dbReference>
<evidence type="ECO:0000256" key="7">
    <source>
        <dbReference type="ARBA" id="ARBA00035120"/>
    </source>
</evidence>
<evidence type="ECO:0000313" key="12">
    <source>
        <dbReference type="Proteomes" id="UP000243847"/>
    </source>
</evidence>
<evidence type="ECO:0000256" key="10">
    <source>
        <dbReference type="HAMAP-Rule" id="MF_00454"/>
    </source>
</evidence>
<sequence length="127" mass="12769">MNALSFILAIVAGGLGAGLRYGATVALPPKKEGFPLAIFIVNVVGSFLIGVFTALLINTVLSTELGFILVAGFCGGFTTMSTFAVESVERMQSGKWVIAGLNIIGSTAAGLLAVGAGYVISGGPLSS</sequence>
<accession>A0A173LYJ2</accession>
<gene>
    <name evidence="10" type="primary">fluC</name>
    <name evidence="10" type="synonym">crcB</name>
    <name evidence="11" type="ORF">AUMI_114930</name>
</gene>
<dbReference type="Proteomes" id="UP000243847">
    <property type="component" value="Chromosome sequence1"/>
</dbReference>
<evidence type="ECO:0000256" key="6">
    <source>
        <dbReference type="ARBA" id="ARBA00023303"/>
    </source>
</evidence>
<evidence type="ECO:0000256" key="5">
    <source>
        <dbReference type="ARBA" id="ARBA00023136"/>
    </source>
</evidence>
<feature type="transmembrane region" description="Helical" evidence="10">
    <location>
        <begin position="65"/>
        <end position="84"/>
    </location>
</feature>
<keyword evidence="10" id="KW-0915">Sodium</keyword>
<feature type="transmembrane region" description="Helical" evidence="10">
    <location>
        <begin position="96"/>
        <end position="120"/>
    </location>
</feature>
<evidence type="ECO:0000256" key="3">
    <source>
        <dbReference type="ARBA" id="ARBA00022692"/>
    </source>
</evidence>
<keyword evidence="5 10" id="KW-0472">Membrane</keyword>
<comment type="function">
    <text evidence="9 10">Fluoride-specific ion channel. Important for reducing fluoride concentration in the cell, thus reducing its toxicity.</text>
</comment>
<proteinExistence type="inferred from homology"/>
<dbReference type="GO" id="GO:0046872">
    <property type="term" value="F:metal ion binding"/>
    <property type="evidence" value="ECO:0007669"/>
    <property type="project" value="UniProtKB-KW"/>
</dbReference>
<evidence type="ECO:0000256" key="2">
    <source>
        <dbReference type="ARBA" id="ARBA00022475"/>
    </source>
</evidence>
<protein>
    <recommendedName>
        <fullName evidence="10">Fluoride-specific ion channel FluC</fullName>
    </recommendedName>
</protein>
<keyword evidence="6 10" id="KW-0407">Ion channel</keyword>
<comment type="activity regulation">
    <text evidence="10">Na(+) is not transported, but it plays an essential structural role and its presence is essential for fluoride channel function.</text>
</comment>